<dbReference type="SUPFAM" id="SSF53098">
    <property type="entry name" value="Ribonuclease H-like"/>
    <property type="match status" value="1"/>
</dbReference>
<dbReference type="InterPro" id="IPR012337">
    <property type="entry name" value="RNaseH-like_sf"/>
</dbReference>
<protein>
    <recommendedName>
        <fullName evidence="3">DUF4371 domain-containing protein</fullName>
    </recommendedName>
</protein>
<dbReference type="PANTHER" id="PTHR46880">
    <property type="entry name" value="RAS-ASSOCIATING DOMAIN-CONTAINING PROTEIN"/>
    <property type="match status" value="1"/>
</dbReference>
<dbReference type="AlphaFoldDB" id="A0AAV6GL14"/>
<comment type="caution">
    <text evidence="1">The sequence shown here is derived from an EMBL/GenBank/DDBJ whole genome shotgun (WGS) entry which is preliminary data.</text>
</comment>
<gene>
    <name evidence="1" type="ORF">AALO_G00151730</name>
</gene>
<organism evidence="1 2">
    <name type="scientific">Alosa alosa</name>
    <name type="common">allis shad</name>
    <dbReference type="NCBI Taxonomy" id="278164"/>
    <lineage>
        <taxon>Eukaryota</taxon>
        <taxon>Metazoa</taxon>
        <taxon>Chordata</taxon>
        <taxon>Craniata</taxon>
        <taxon>Vertebrata</taxon>
        <taxon>Euteleostomi</taxon>
        <taxon>Actinopterygii</taxon>
        <taxon>Neopterygii</taxon>
        <taxon>Teleostei</taxon>
        <taxon>Clupei</taxon>
        <taxon>Clupeiformes</taxon>
        <taxon>Clupeoidei</taxon>
        <taxon>Clupeidae</taxon>
        <taxon>Alosa</taxon>
    </lineage>
</organism>
<name>A0AAV6GL14_9TELE</name>
<accession>A0AAV6GL14</accession>
<evidence type="ECO:0000313" key="1">
    <source>
        <dbReference type="EMBL" id="KAG5273476.1"/>
    </source>
</evidence>
<dbReference type="PANTHER" id="PTHR46880:SF5">
    <property type="entry name" value="DUF4371 DOMAIN-CONTAINING PROTEIN"/>
    <property type="match status" value="1"/>
</dbReference>
<dbReference type="Proteomes" id="UP000823561">
    <property type="component" value="Chromosome 11"/>
</dbReference>
<reference evidence="1" key="1">
    <citation type="submission" date="2020-10" db="EMBL/GenBank/DDBJ databases">
        <title>Chromosome-scale genome assembly of the Allis shad, Alosa alosa.</title>
        <authorList>
            <person name="Margot Z."/>
            <person name="Christophe K."/>
            <person name="Cabau C."/>
            <person name="Louis A."/>
            <person name="Berthelot C."/>
            <person name="Parey E."/>
            <person name="Roest Crollius H."/>
            <person name="Montfort J."/>
            <person name="Robinson-Rechavi M."/>
            <person name="Bucao C."/>
            <person name="Bouchez O."/>
            <person name="Gislard M."/>
            <person name="Lluch J."/>
            <person name="Milhes M."/>
            <person name="Lampietro C."/>
            <person name="Lopez Roques C."/>
            <person name="Donnadieu C."/>
            <person name="Braasch I."/>
            <person name="Desvignes T."/>
            <person name="Postlethwait J."/>
            <person name="Bobe J."/>
            <person name="Guiguen Y."/>
        </authorList>
    </citation>
    <scope>NUCLEOTIDE SEQUENCE</scope>
    <source>
        <strain evidence="1">M-15738</strain>
        <tissue evidence="1">Blood</tissue>
    </source>
</reference>
<dbReference type="EMBL" id="JADWDJ010000011">
    <property type="protein sequence ID" value="KAG5273476.1"/>
    <property type="molecule type" value="Genomic_DNA"/>
</dbReference>
<keyword evidence="2" id="KW-1185">Reference proteome</keyword>
<proteinExistence type="predicted"/>
<evidence type="ECO:0008006" key="3">
    <source>
        <dbReference type="Google" id="ProtNLM"/>
    </source>
</evidence>
<sequence length="381" mass="42420">MTRKRKWLPEWKDQYPFAEYDADVKMMYCSTCRSVPAKANGNALFIGVNGNKIRVRTLKSHLATSAHIDCENALKVQVNPDKAPLPSCLQRMDKDVKEKMLKLFNIAYYVAKEEEPFTKFPKLVDLHLKNGLNFGNTYKNDHSCSTFIQSIAQTMSDELKDKIKSARFFSIITDGSVDRSVQDQEIIYITFLDNGLPVNNMVNLVTLQHANSQGILDAIISGLPQAGISIEDLNTRLVGFGCDGASVMIGQKNGVSARLREICGSLVTIWCVAHRLELAALDSMKSIPILAELKQMINGIYKHYHMSAKANRELNSVAEALGIHLVKPGSIDGTKWLPHTLNALKALVRNYQAILVHFESHASDVNDREASDTMKGQPATQ</sequence>
<evidence type="ECO:0000313" key="2">
    <source>
        <dbReference type="Proteomes" id="UP000823561"/>
    </source>
</evidence>